<dbReference type="SUPFAM" id="SSF55129">
    <property type="entry name" value="Ribosomal protein L30p/L7e"/>
    <property type="match status" value="1"/>
</dbReference>
<dbReference type="InterPro" id="IPR036919">
    <property type="entry name" value="Ribo_uL30_ferredoxin-like_sf"/>
</dbReference>
<feature type="domain" description="Large ribosomal subunit protein uL30-like ferredoxin-like fold" evidence="2">
    <location>
        <begin position="7"/>
        <end position="49"/>
    </location>
</feature>
<dbReference type="AlphaFoldDB" id="A0A8T3UST6"/>
<dbReference type="PANTHER" id="PTHR11524">
    <property type="entry name" value="60S RIBOSOMAL PROTEIN L7"/>
    <property type="match status" value="1"/>
</dbReference>
<evidence type="ECO:0000313" key="5">
    <source>
        <dbReference type="Proteomes" id="UP000718571"/>
    </source>
</evidence>
<dbReference type="Proteomes" id="UP000763484">
    <property type="component" value="Unassembled WGS sequence"/>
</dbReference>
<evidence type="ECO:0000313" key="3">
    <source>
        <dbReference type="EMBL" id="MBE5728050.1"/>
    </source>
</evidence>
<comment type="similarity">
    <text evidence="1">Belongs to the universal ribosomal protein uL30 family.</text>
</comment>
<comment type="caution">
    <text evidence="4">The sequence shown here is derived from an EMBL/GenBank/DDBJ whole genome shotgun (WGS) entry which is preliminary data.</text>
</comment>
<dbReference type="EMBL" id="JADFAR010000009">
    <property type="protein sequence ID" value="MBE5728383.1"/>
    <property type="molecule type" value="Genomic_DNA"/>
</dbReference>
<accession>A0A8T3UST6</accession>
<sequence>MEKICAVRIRSIIRANASVRRAVVALNLKKQNNCVILDKNPAIIGLLRQSEGVVTYGELNKETAAKLIGRALKQRGKKVDDLNAFIDSFFEGNAKLQDIGLKNLFRMHPPRGGFGRKGKSVPFKAGGSIGYRKEKINELLNRMM</sequence>
<dbReference type="GO" id="GO:0003735">
    <property type="term" value="F:structural constituent of ribosome"/>
    <property type="evidence" value="ECO:0007669"/>
    <property type="project" value="TreeGrafter"/>
</dbReference>
<dbReference type="Gene3D" id="1.10.15.30">
    <property type="match status" value="1"/>
</dbReference>
<dbReference type="Pfam" id="PF00327">
    <property type="entry name" value="Ribosomal_L30"/>
    <property type="match status" value="1"/>
</dbReference>
<evidence type="ECO:0000256" key="1">
    <source>
        <dbReference type="ARBA" id="ARBA00007594"/>
    </source>
</evidence>
<dbReference type="EMBL" id="JADFAQ010000019">
    <property type="protein sequence ID" value="MBE5728050.1"/>
    <property type="molecule type" value="Genomic_DNA"/>
</dbReference>
<dbReference type="InterPro" id="IPR039699">
    <property type="entry name" value="Ribosomal_uL30"/>
</dbReference>
<keyword evidence="4" id="KW-0687">Ribonucleoprotein</keyword>
<evidence type="ECO:0000313" key="6">
    <source>
        <dbReference type="Proteomes" id="UP000763484"/>
    </source>
</evidence>
<dbReference type="GO" id="GO:0000463">
    <property type="term" value="P:maturation of LSU-rRNA from tricistronic rRNA transcript (SSU-rRNA, 5.8S rRNA, LSU-rRNA)"/>
    <property type="evidence" value="ECO:0007669"/>
    <property type="project" value="TreeGrafter"/>
</dbReference>
<gene>
    <name evidence="3" type="ORF">IHE50_01380</name>
    <name evidence="4" type="ORF">IHE51_00805</name>
</gene>
<evidence type="ECO:0000313" key="4">
    <source>
        <dbReference type="EMBL" id="MBE5728383.1"/>
    </source>
</evidence>
<organism evidence="4 5">
    <name type="scientific">Candidatus Acidifodinimicrobium mancum</name>
    <dbReference type="NCBI Taxonomy" id="2898728"/>
    <lineage>
        <taxon>Archaea</taxon>
        <taxon>Candidatus Parvarchaeota</taxon>
        <taxon>Candidatus Acidifodinimicrobiaceae</taxon>
        <taxon>Candidatus Acidifodinimicrobium</taxon>
    </lineage>
</organism>
<keyword evidence="4" id="KW-0689">Ribosomal protein</keyword>
<dbReference type="Gene3D" id="3.30.1390.20">
    <property type="entry name" value="Ribosomal protein L30, ferredoxin-like fold domain"/>
    <property type="match status" value="1"/>
</dbReference>
<dbReference type="PANTHER" id="PTHR11524:SF16">
    <property type="entry name" value="LARGE RIBOSOMAL SUBUNIT PROTEIN UL30"/>
    <property type="match status" value="1"/>
</dbReference>
<name>A0A8T3UST6_9ARCH</name>
<evidence type="ECO:0000259" key="2">
    <source>
        <dbReference type="Pfam" id="PF00327"/>
    </source>
</evidence>
<dbReference type="GO" id="GO:0003723">
    <property type="term" value="F:RNA binding"/>
    <property type="evidence" value="ECO:0007669"/>
    <property type="project" value="TreeGrafter"/>
</dbReference>
<dbReference type="InterPro" id="IPR016082">
    <property type="entry name" value="Ribosomal_uL30_ferredoxin-like"/>
</dbReference>
<dbReference type="Proteomes" id="UP000718571">
    <property type="component" value="Unassembled WGS sequence"/>
</dbReference>
<dbReference type="GO" id="GO:0022625">
    <property type="term" value="C:cytosolic large ribosomal subunit"/>
    <property type="evidence" value="ECO:0007669"/>
    <property type="project" value="TreeGrafter"/>
</dbReference>
<protein>
    <submittedName>
        <fullName evidence="4">UL30 family ribosomal protein</fullName>
    </submittedName>
</protein>
<proteinExistence type="inferred from homology"/>
<reference evidence="5 6" key="1">
    <citation type="submission" date="2020-09" db="EMBL/GenBank/DDBJ databases">
        <title>Genomic characterization of a novel Parvarchaeota family in acid mine drainage sediments.</title>
        <authorList>
            <person name="Luo Z.-H."/>
        </authorList>
    </citation>
    <scope>NUCLEOTIDE SEQUENCE [LARGE SCALE GENOMIC DNA]</scope>
    <source>
        <strain evidence="4">MAS1_bins.189</strain>
        <strain evidence="3">TL1-5_bins.178</strain>
    </source>
</reference>